<dbReference type="RefSeq" id="WP_126727569.1">
    <property type="nucleotide sequence ID" value="NZ_RYZH01000057.1"/>
</dbReference>
<evidence type="ECO:0000313" key="2">
    <source>
        <dbReference type="EMBL" id="RUL83662.1"/>
    </source>
</evidence>
<dbReference type="SUPFAM" id="SSF55729">
    <property type="entry name" value="Acyl-CoA N-acyltransferases (Nat)"/>
    <property type="match status" value="1"/>
</dbReference>
<dbReference type="CDD" id="cd04301">
    <property type="entry name" value="NAT_SF"/>
    <property type="match status" value="1"/>
</dbReference>
<dbReference type="EMBL" id="RYZH01000057">
    <property type="protein sequence ID" value="RUL83662.1"/>
    <property type="molecule type" value="Genomic_DNA"/>
</dbReference>
<dbReference type="Proteomes" id="UP000280296">
    <property type="component" value="Unassembled WGS sequence"/>
</dbReference>
<keyword evidence="2" id="KW-0808">Transferase</keyword>
<evidence type="ECO:0000313" key="3">
    <source>
        <dbReference type="Proteomes" id="UP000280296"/>
    </source>
</evidence>
<accession>A0A432MEC3</accession>
<dbReference type="AlphaFoldDB" id="A0A432MEC3"/>
<proteinExistence type="predicted"/>
<organism evidence="2 3">
    <name type="scientific">Tautonia sociabilis</name>
    <dbReference type="NCBI Taxonomy" id="2080755"/>
    <lineage>
        <taxon>Bacteria</taxon>
        <taxon>Pseudomonadati</taxon>
        <taxon>Planctomycetota</taxon>
        <taxon>Planctomycetia</taxon>
        <taxon>Isosphaerales</taxon>
        <taxon>Isosphaeraceae</taxon>
        <taxon>Tautonia</taxon>
    </lineage>
</organism>
<name>A0A432MEC3_9BACT</name>
<feature type="domain" description="N-acetyltransferase" evidence="1">
    <location>
        <begin position="22"/>
        <end position="163"/>
    </location>
</feature>
<dbReference type="OrthoDB" id="214696at2"/>
<keyword evidence="3" id="KW-1185">Reference proteome</keyword>
<evidence type="ECO:0000259" key="1">
    <source>
        <dbReference type="PROSITE" id="PS51186"/>
    </source>
</evidence>
<reference evidence="2 3" key="2">
    <citation type="submission" date="2019-01" db="EMBL/GenBank/DDBJ databases">
        <title>Tautonia sociabilis, a novel thermotolerant planctomycete of Isosphaeraceae family, isolated from a 4000 m deep subterranean habitat.</title>
        <authorList>
            <person name="Kovaleva O.L."/>
            <person name="Elcheninov A.G."/>
            <person name="Van Heerden E."/>
            <person name="Toshchakov S.V."/>
            <person name="Novikov A."/>
            <person name="Bonch-Osmolovskaya E.A."/>
            <person name="Kublanov I.V."/>
        </authorList>
    </citation>
    <scope>NUCLEOTIDE SEQUENCE [LARGE SCALE GENOMIC DNA]</scope>
    <source>
        <strain evidence="2 3">GM2012</strain>
    </source>
</reference>
<dbReference type="InterPro" id="IPR016181">
    <property type="entry name" value="Acyl_CoA_acyltransferase"/>
</dbReference>
<gene>
    <name evidence="2" type="ORF">TsocGM_21760</name>
</gene>
<dbReference type="Pfam" id="PF00583">
    <property type="entry name" value="Acetyltransf_1"/>
    <property type="match status" value="1"/>
</dbReference>
<reference evidence="2 3" key="1">
    <citation type="submission" date="2018-12" db="EMBL/GenBank/DDBJ databases">
        <authorList>
            <person name="Toschakov S.V."/>
        </authorList>
    </citation>
    <scope>NUCLEOTIDE SEQUENCE [LARGE SCALE GENOMIC DNA]</scope>
    <source>
        <strain evidence="2 3">GM2012</strain>
    </source>
</reference>
<sequence length="324" mass="35382">MLEDSIARLDDSARTADAPRGVVIGPCPPSDREEALELLYRRLPSSVRPRTIAELFRQADAGALDLSGLWIARRRGRLVGAMLTQALAGRAAAIWPPEVDRGWRADDLAPALVREALLWYQHRGCRLAQALVDRSSGRRAGAELARGGLPYVTDLVYLGRPVAEPLRPALGAPALRWEGLGDENRDDFARTLERSYDGSLDMPELSGLRGLEDVLEGHRAKGGFDPERWRLGRLAEGGEAVAVVLLSRGEGRTWEVSYLGLVPSARGRGLGKAALGHALDWVGEEGDRLELAVDVRNAPAEALYRNAGFRPFDRRGVHLTVLGR</sequence>
<dbReference type="PROSITE" id="PS51186">
    <property type="entry name" value="GNAT"/>
    <property type="match status" value="2"/>
</dbReference>
<comment type="caution">
    <text evidence="2">The sequence shown here is derived from an EMBL/GenBank/DDBJ whole genome shotgun (WGS) entry which is preliminary data.</text>
</comment>
<feature type="domain" description="N-acetyltransferase" evidence="1">
    <location>
        <begin position="178"/>
        <end position="324"/>
    </location>
</feature>
<dbReference type="GO" id="GO:0016747">
    <property type="term" value="F:acyltransferase activity, transferring groups other than amino-acyl groups"/>
    <property type="evidence" value="ECO:0007669"/>
    <property type="project" value="InterPro"/>
</dbReference>
<dbReference type="InterPro" id="IPR000182">
    <property type="entry name" value="GNAT_dom"/>
</dbReference>
<dbReference type="Gene3D" id="3.40.630.30">
    <property type="match status" value="2"/>
</dbReference>
<protein>
    <submittedName>
        <fullName evidence="2">GNAT family N-acetyltransferase</fullName>
    </submittedName>
</protein>